<sequence length="626" mass="71159">MNSTAFPIRPTQKEKAPANSEALDTGLLETENAAERVPESEAAKWALNMFLSNHELHPFRDINEIDQLKQRPIPDPAALCQGSYVDLRSLEDICRERYDDQGKPKGKMNSTQGKILCMLHIRLICKHVDLYCACRASNATKALRRIPGKYQILSRLWREGIQKPLDGLRLFPVAHKLLNRFIDTIYPLLVTLSRESRGPPEERTQEEGTPKMHTSEEGIHQRKSSQKDLSKEGPSQESTHKEDPSAEENIIAEILGDVSRYRRAYETDKNKAWNWQIVSISWFVKVAIGIPAQGRIWHHIGVVSNPVAIQRLSWFAKSESVSDPFADAVMSKLPVLTRFFTDNTACLLLTPEPATAFIRTVGLHYYLSGKVKAEAAPPRPLEVVLYDLEKANFLNLLVSSQAKKHYAQAVIWWRDCGAGMAIMLHCAWNQKWLTKADRPAKWAPMEEDFERAVEAEAARKSATGTVLRRPNAIHTDDNNPNVVSKALPSWFDPDQEILDLTRDADNKVMLLQDFWEIPPWLPFLYTRLMILLIQSGTEDNRRHRQDSAGWGSIAAALNAIREILVSILTRSYFYPRLGGVLYSGKHVIYSSQQGAYNKPFSASGQCSPYHRQRELRPSRPRRPGRR</sequence>
<accession>A0ACC0CN53</accession>
<evidence type="ECO:0000313" key="2">
    <source>
        <dbReference type="Proteomes" id="UP001497680"/>
    </source>
</evidence>
<proteinExistence type="predicted"/>
<dbReference type="EMBL" id="MU394386">
    <property type="protein sequence ID" value="KAI6081791.1"/>
    <property type="molecule type" value="Genomic_DNA"/>
</dbReference>
<reference evidence="1 2" key="1">
    <citation type="journal article" date="2022" name="New Phytol.">
        <title>Ecological generalism drives hyperdiversity of secondary metabolite gene clusters in xylarialean endophytes.</title>
        <authorList>
            <person name="Franco M.E.E."/>
            <person name="Wisecaver J.H."/>
            <person name="Arnold A.E."/>
            <person name="Ju Y.M."/>
            <person name="Slot J.C."/>
            <person name="Ahrendt S."/>
            <person name="Moore L.P."/>
            <person name="Eastman K.E."/>
            <person name="Scott K."/>
            <person name="Konkel Z."/>
            <person name="Mondo S.J."/>
            <person name="Kuo A."/>
            <person name="Hayes R.D."/>
            <person name="Haridas S."/>
            <person name="Andreopoulos B."/>
            <person name="Riley R."/>
            <person name="LaButti K."/>
            <person name="Pangilinan J."/>
            <person name="Lipzen A."/>
            <person name="Amirebrahimi M."/>
            <person name="Yan J."/>
            <person name="Adam C."/>
            <person name="Keymanesh K."/>
            <person name="Ng V."/>
            <person name="Louie K."/>
            <person name="Northen T."/>
            <person name="Drula E."/>
            <person name="Henrissat B."/>
            <person name="Hsieh H.M."/>
            <person name="Youens-Clark K."/>
            <person name="Lutzoni F."/>
            <person name="Miadlikowska J."/>
            <person name="Eastwood D.C."/>
            <person name="Hamelin R.C."/>
            <person name="Grigoriev I.V."/>
            <person name="U'Ren J.M."/>
        </authorList>
    </citation>
    <scope>NUCLEOTIDE SEQUENCE [LARGE SCALE GENOMIC DNA]</scope>
    <source>
        <strain evidence="1 2">ER1909</strain>
    </source>
</reference>
<evidence type="ECO:0000313" key="1">
    <source>
        <dbReference type="EMBL" id="KAI6081791.1"/>
    </source>
</evidence>
<gene>
    <name evidence="1" type="ORF">F4821DRAFT_248554</name>
</gene>
<organism evidence="1 2">
    <name type="scientific">Hypoxylon rubiginosum</name>
    <dbReference type="NCBI Taxonomy" id="110542"/>
    <lineage>
        <taxon>Eukaryota</taxon>
        <taxon>Fungi</taxon>
        <taxon>Dikarya</taxon>
        <taxon>Ascomycota</taxon>
        <taxon>Pezizomycotina</taxon>
        <taxon>Sordariomycetes</taxon>
        <taxon>Xylariomycetidae</taxon>
        <taxon>Xylariales</taxon>
        <taxon>Hypoxylaceae</taxon>
        <taxon>Hypoxylon</taxon>
    </lineage>
</organism>
<comment type="caution">
    <text evidence="1">The sequence shown here is derived from an EMBL/GenBank/DDBJ whole genome shotgun (WGS) entry which is preliminary data.</text>
</comment>
<keyword evidence="2" id="KW-1185">Reference proteome</keyword>
<name>A0ACC0CN53_9PEZI</name>
<protein>
    <submittedName>
        <fullName evidence="1">Uncharacterized protein</fullName>
    </submittedName>
</protein>
<dbReference type="Proteomes" id="UP001497680">
    <property type="component" value="Unassembled WGS sequence"/>
</dbReference>